<gene>
    <name evidence="1" type="ORF">MKK02DRAFT_43520</name>
</gene>
<proteinExistence type="predicted"/>
<organism evidence="1 2">
    <name type="scientific">Dioszegia hungarica</name>
    <dbReference type="NCBI Taxonomy" id="4972"/>
    <lineage>
        <taxon>Eukaryota</taxon>
        <taxon>Fungi</taxon>
        <taxon>Dikarya</taxon>
        <taxon>Basidiomycota</taxon>
        <taxon>Agaricomycotina</taxon>
        <taxon>Tremellomycetes</taxon>
        <taxon>Tremellales</taxon>
        <taxon>Bulleribasidiaceae</taxon>
        <taxon>Dioszegia</taxon>
    </lineage>
</organism>
<evidence type="ECO:0000313" key="2">
    <source>
        <dbReference type="Proteomes" id="UP001164286"/>
    </source>
</evidence>
<dbReference type="GeneID" id="77731673"/>
<sequence>MPFVLDTERISEFVDQLPRSVLERAPKTHFPIQLPLAFPSPLHHVNLLTVLHLVHATLSQPRHTLYLAETRSDAYDIAIRGVFGLYLGSDETWGAQNLLSAKAWKQGAMSEAKVGEFFSLDIMREKNHPTLPVKIGERWGPGAEIAGDLVALFMRLGEGMAMRCVGEAVLAALGTSREGENDGEGDRWTAASSRAFCDQVVAFEPVMADGYASSPGDTHLPSAPLRLLQDLAALLPLLPELDLSSPNLDPVSNLSPLPLSPPLLLYLGLITPDADNDSDSAKLQSAIPTGQSVFELLASLTSETTADGPDKKDPRNATVSAETYAKLYAASVEACQQIGDCASLASQEGVEAGSKRGMSYLEAERVCAYLATVMEGKGLGVRVVVSEGIDL</sequence>
<protein>
    <submittedName>
        <fullName evidence="1">Uncharacterized protein</fullName>
    </submittedName>
</protein>
<dbReference type="RefSeq" id="XP_052947371.1">
    <property type="nucleotide sequence ID" value="XM_053092468.1"/>
</dbReference>
<keyword evidence="2" id="KW-1185">Reference proteome</keyword>
<dbReference type="AlphaFoldDB" id="A0AA38HDP6"/>
<dbReference type="EMBL" id="JAKWFO010000004">
    <property type="protein sequence ID" value="KAI9637594.1"/>
    <property type="molecule type" value="Genomic_DNA"/>
</dbReference>
<reference evidence="1" key="1">
    <citation type="journal article" date="2022" name="G3 (Bethesda)">
        <title>High quality genome of the basidiomycete yeast Dioszegia hungarica PDD-24b-2 isolated from cloud water.</title>
        <authorList>
            <person name="Jarrige D."/>
            <person name="Haridas S."/>
            <person name="Bleykasten-Grosshans C."/>
            <person name="Joly M."/>
            <person name="Nadalig T."/>
            <person name="Sancelme M."/>
            <person name="Vuilleumier S."/>
            <person name="Grigoriev I.V."/>
            <person name="Amato P."/>
            <person name="Bringel F."/>
        </authorList>
    </citation>
    <scope>NUCLEOTIDE SEQUENCE</scope>
    <source>
        <strain evidence="1">PDD-24b-2</strain>
    </source>
</reference>
<accession>A0AA38HDP6</accession>
<name>A0AA38HDP6_9TREE</name>
<dbReference type="Proteomes" id="UP001164286">
    <property type="component" value="Unassembled WGS sequence"/>
</dbReference>
<comment type="caution">
    <text evidence="1">The sequence shown here is derived from an EMBL/GenBank/DDBJ whole genome shotgun (WGS) entry which is preliminary data.</text>
</comment>
<evidence type="ECO:0000313" key="1">
    <source>
        <dbReference type="EMBL" id="KAI9637594.1"/>
    </source>
</evidence>